<dbReference type="InterPro" id="IPR036526">
    <property type="entry name" value="C-N_Hydrolase_sf"/>
</dbReference>
<dbReference type="CDD" id="cd07572">
    <property type="entry name" value="nit"/>
    <property type="match status" value="1"/>
</dbReference>
<sequence>MSNSVLKSPLKQSLNIALIQLKAGADKAANLLKVTKFIDSAVKTSSIGKLHLVVLPECFNSPYAVDQFRNYAELIPSGETTKLLSSLAKKHGIFIVGGSIPELDQENDKIFNTSLTFSPEGEIIAKHRKVHLFDIDIPGGITFKELVTLSAGDKATVFKLGEFGNVGLGICYDIRFPELAMIASRNPYNSFAMFYPGAFNTTTGPLHWHLLAKARAVDNEMFSVLCSPARDVGGNGYQAYGHSLVVDPYGAIVAEAGEGEEILFATLDKDLLPKVREGIPVHYQRKFDVYDDFVGKGGVKVSDL</sequence>
<dbReference type="AlphaFoldDB" id="A0A0V1PYZ1"/>
<evidence type="ECO:0000313" key="4">
    <source>
        <dbReference type="Proteomes" id="UP000054251"/>
    </source>
</evidence>
<gene>
    <name evidence="3" type="ORF">AC631_02717</name>
</gene>
<protein>
    <recommendedName>
        <fullName evidence="2">CN hydrolase domain-containing protein</fullName>
    </recommendedName>
</protein>
<dbReference type="EMBL" id="LMYN01000051">
    <property type="protein sequence ID" value="KSA01496.1"/>
    <property type="molecule type" value="Genomic_DNA"/>
</dbReference>
<proteinExistence type="predicted"/>
<comment type="caution">
    <text evidence="3">The sequence shown here is derived from an EMBL/GenBank/DDBJ whole genome shotgun (WGS) entry which is preliminary data.</text>
</comment>
<dbReference type="InterPro" id="IPR003010">
    <property type="entry name" value="C-N_Hydrolase"/>
</dbReference>
<keyword evidence="4" id="KW-1185">Reference proteome</keyword>
<evidence type="ECO:0000259" key="2">
    <source>
        <dbReference type="PROSITE" id="PS50263"/>
    </source>
</evidence>
<evidence type="ECO:0000313" key="3">
    <source>
        <dbReference type="EMBL" id="KSA01496.1"/>
    </source>
</evidence>
<reference evidence="3 4" key="1">
    <citation type="submission" date="2015-11" db="EMBL/GenBank/DDBJ databases">
        <title>The genome of Debaryomyces fabryi.</title>
        <authorList>
            <person name="Tafer H."/>
            <person name="Lopandic K."/>
        </authorList>
    </citation>
    <scope>NUCLEOTIDE SEQUENCE [LARGE SCALE GENOMIC DNA]</scope>
    <source>
        <strain evidence="3 4">CBS 789</strain>
    </source>
</reference>
<accession>A0A0V1PYZ1</accession>
<dbReference type="RefSeq" id="XP_015467598.1">
    <property type="nucleotide sequence ID" value="XM_015611547.1"/>
</dbReference>
<dbReference type="GO" id="GO:0006528">
    <property type="term" value="P:asparagine metabolic process"/>
    <property type="evidence" value="ECO:0007669"/>
    <property type="project" value="TreeGrafter"/>
</dbReference>
<dbReference type="PROSITE" id="PS50263">
    <property type="entry name" value="CN_HYDROLASE"/>
    <property type="match status" value="1"/>
</dbReference>
<name>A0A0V1PYZ1_9ASCO</name>
<organism evidence="3 4">
    <name type="scientific">Debaryomyces fabryi</name>
    <dbReference type="NCBI Taxonomy" id="58627"/>
    <lineage>
        <taxon>Eukaryota</taxon>
        <taxon>Fungi</taxon>
        <taxon>Dikarya</taxon>
        <taxon>Ascomycota</taxon>
        <taxon>Saccharomycotina</taxon>
        <taxon>Pichiomycetes</taxon>
        <taxon>Debaryomycetaceae</taxon>
        <taxon>Debaryomyces</taxon>
    </lineage>
</organism>
<dbReference type="SUPFAM" id="SSF56317">
    <property type="entry name" value="Carbon-nitrogen hydrolase"/>
    <property type="match status" value="1"/>
</dbReference>
<feature type="domain" description="CN hydrolase" evidence="2">
    <location>
        <begin position="14"/>
        <end position="269"/>
    </location>
</feature>
<dbReference type="GO" id="GO:0005739">
    <property type="term" value="C:mitochondrion"/>
    <property type="evidence" value="ECO:0007669"/>
    <property type="project" value="TreeGrafter"/>
</dbReference>
<dbReference type="GO" id="GO:0006541">
    <property type="term" value="P:glutamine metabolic process"/>
    <property type="evidence" value="ECO:0007669"/>
    <property type="project" value="TreeGrafter"/>
</dbReference>
<dbReference type="Gene3D" id="3.60.110.10">
    <property type="entry name" value="Carbon-nitrogen hydrolase"/>
    <property type="match status" value="1"/>
</dbReference>
<keyword evidence="1" id="KW-0378">Hydrolase</keyword>
<dbReference type="OrthoDB" id="10250282at2759"/>
<dbReference type="InterPro" id="IPR045254">
    <property type="entry name" value="Nit1/2_C-N_Hydrolase"/>
</dbReference>
<evidence type="ECO:0000256" key="1">
    <source>
        <dbReference type="ARBA" id="ARBA00022801"/>
    </source>
</evidence>
<dbReference type="GeneID" id="26839726"/>
<dbReference type="PANTHER" id="PTHR23088">
    <property type="entry name" value="NITRILASE-RELATED"/>
    <property type="match status" value="1"/>
</dbReference>
<dbReference type="Proteomes" id="UP000054251">
    <property type="component" value="Unassembled WGS sequence"/>
</dbReference>
<dbReference type="Pfam" id="PF00795">
    <property type="entry name" value="CN_hydrolase"/>
    <property type="match status" value="1"/>
</dbReference>
<dbReference type="PANTHER" id="PTHR23088:SF30">
    <property type="entry name" value="OMEGA-AMIDASE NIT2"/>
    <property type="match status" value="1"/>
</dbReference>
<dbReference type="GO" id="GO:0006107">
    <property type="term" value="P:oxaloacetate metabolic process"/>
    <property type="evidence" value="ECO:0007669"/>
    <property type="project" value="TreeGrafter"/>
</dbReference>
<dbReference type="GO" id="GO:0050152">
    <property type="term" value="F:omega-amidase activity"/>
    <property type="evidence" value="ECO:0007669"/>
    <property type="project" value="TreeGrafter"/>
</dbReference>